<protein>
    <recommendedName>
        <fullName evidence="10">Transmembrane 9 superfamily member</fullName>
    </recommendedName>
</protein>
<feature type="transmembrane region" description="Helical" evidence="10">
    <location>
        <begin position="152"/>
        <end position="174"/>
    </location>
</feature>
<evidence type="ECO:0000256" key="2">
    <source>
        <dbReference type="ARBA" id="ARBA00004653"/>
    </source>
</evidence>
<dbReference type="GO" id="GO:0010008">
    <property type="term" value="C:endosome membrane"/>
    <property type="evidence" value="ECO:0007669"/>
    <property type="project" value="UniProtKB-SubCell"/>
</dbReference>
<evidence type="ECO:0000256" key="3">
    <source>
        <dbReference type="ARBA" id="ARBA00005227"/>
    </source>
</evidence>
<dbReference type="GO" id="GO:0072657">
    <property type="term" value="P:protein localization to membrane"/>
    <property type="evidence" value="ECO:0007669"/>
    <property type="project" value="TreeGrafter"/>
</dbReference>
<comment type="similarity">
    <text evidence="3 10">Belongs to the nonaspanin (TM9SF) (TC 9.A.2) family.</text>
</comment>
<feature type="transmembrane region" description="Helical" evidence="10">
    <location>
        <begin position="85"/>
        <end position="106"/>
    </location>
</feature>
<evidence type="ECO:0000256" key="7">
    <source>
        <dbReference type="ARBA" id="ARBA00022989"/>
    </source>
</evidence>
<dbReference type="GO" id="GO:0000139">
    <property type="term" value="C:Golgi membrane"/>
    <property type="evidence" value="ECO:0007669"/>
    <property type="project" value="UniProtKB-SubCell"/>
</dbReference>
<keyword evidence="12" id="KW-1185">Reference proteome</keyword>
<dbReference type="AlphaFoldDB" id="A0AAD2DM19"/>
<comment type="caution">
    <text evidence="10">Lacks conserved residue(s) required for the propagation of feature annotation.</text>
</comment>
<dbReference type="Pfam" id="PF02990">
    <property type="entry name" value="EMP70"/>
    <property type="match status" value="1"/>
</dbReference>
<evidence type="ECO:0000256" key="4">
    <source>
        <dbReference type="ARBA" id="ARBA00022692"/>
    </source>
</evidence>
<evidence type="ECO:0000256" key="1">
    <source>
        <dbReference type="ARBA" id="ARBA00004337"/>
    </source>
</evidence>
<feature type="transmembrane region" description="Helical" evidence="10">
    <location>
        <begin position="118"/>
        <end position="140"/>
    </location>
</feature>
<dbReference type="PANTHER" id="PTHR10766">
    <property type="entry name" value="TRANSMEMBRANE 9 SUPERFAMILY PROTEIN"/>
    <property type="match status" value="1"/>
</dbReference>
<gene>
    <name evidence="11" type="ORF">FPE_LOCUS4220</name>
</gene>
<evidence type="ECO:0000256" key="9">
    <source>
        <dbReference type="ARBA" id="ARBA00023136"/>
    </source>
</evidence>
<organism evidence="11 12">
    <name type="scientific">Fraxinus pennsylvanica</name>
    <dbReference type="NCBI Taxonomy" id="56036"/>
    <lineage>
        <taxon>Eukaryota</taxon>
        <taxon>Viridiplantae</taxon>
        <taxon>Streptophyta</taxon>
        <taxon>Embryophyta</taxon>
        <taxon>Tracheophyta</taxon>
        <taxon>Spermatophyta</taxon>
        <taxon>Magnoliopsida</taxon>
        <taxon>eudicotyledons</taxon>
        <taxon>Gunneridae</taxon>
        <taxon>Pentapetalae</taxon>
        <taxon>asterids</taxon>
        <taxon>lamiids</taxon>
        <taxon>Lamiales</taxon>
        <taxon>Oleaceae</taxon>
        <taxon>Oleeae</taxon>
        <taxon>Fraxinus</taxon>
    </lineage>
</organism>
<dbReference type="Proteomes" id="UP000834106">
    <property type="component" value="Chromosome 2"/>
</dbReference>
<name>A0AAD2DM19_9LAMI</name>
<accession>A0AAD2DM19</accession>
<dbReference type="InterPro" id="IPR004240">
    <property type="entry name" value="EMP70"/>
</dbReference>
<keyword evidence="8" id="KW-0333">Golgi apparatus</keyword>
<evidence type="ECO:0000313" key="11">
    <source>
        <dbReference type="EMBL" id="CAI9756790.1"/>
    </source>
</evidence>
<keyword evidence="6" id="KW-0967">Endosome</keyword>
<dbReference type="PANTHER" id="PTHR10766:SF41">
    <property type="entry name" value="TRANSMEMBRANE 9 SUPERFAMILY MEMBER 3"/>
    <property type="match status" value="1"/>
</dbReference>
<evidence type="ECO:0000256" key="6">
    <source>
        <dbReference type="ARBA" id="ARBA00022753"/>
    </source>
</evidence>
<comment type="subcellular location">
    <subcellularLocation>
        <location evidence="1">Endosome membrane</location>
        <topology evidence="1">Multi-pass membrane protein</topology>
    </subcellularLocation>
    <subcellularLocation>
        <location evidence="2">Golgi apparatus membrane</location>
        <topology evidence="2">Multi-pass membrane protein</topology>
    </subcellularLocation>
</comment>
<dbReference type="EMBL" id="OU503037">
    <property type="protein sequence ID" value="CAI9756790.1"/>
    <property type="molecule type" value="Genomic_DNA"/>
</dbReference>
<proteinExistence type="inferred from homology"/>
<keyword evidence="7 10" id="KW-1133">Transmembrane helix</keyword>
<evidence type="ECO:0000256" key="10">
    <source>
        <dbReference type="RuleBase" id="RU363079"/>
    </source>
</evidence>
<keyword evidence="5" id="KW-0732">Signal</keyword>
<sequence length="214" mass="24107">MFSQQIAVSTNKKVDAHTLNYPSLPAQLICQLHNVTMHVKDLQFWLRSNYPLQACSRSLLFVIHADIETDEIATLMVYTKLSSRGAIVTTFIICYACTSFFSSYINGGMYSRHGGKNWINSTVLTASLFPFLCFGIGFMLNTIAIFYRSLAAILFGTMVIVFITWAFVSFPLSLLGTVVGRNWSGVPNNPCQVKTIPRPIPEKKWYLTPFQCSY</sequence>
<evidence type="ECO:0000313" key="12">
    <source>
        <dbReference type="Proteomes" id="UP000834106"/>
    </source>
</evidence>
<evidence type="ECO:0000256" key="5">
    <source>
        <dbReference type="ARBA" id="ARBA00022729"/>
    </source>
</evidence>
<keyword evidence="9 10" id="KW-0472">Membrane</keyword>
<reference evidence="11" key="1">
    <citation type="submission" date="2023-05" db="EMBL/GenBank/DDBJ databases">
        <authorList>
            <person name="Huff M."/>
        </authorList>
    </citation>
    <scope>NUCLEOTIDE SEQUENCE</scope>
</reference>
<keyword evidence="4 10" id="KW-0812">Transmembrane</keyword>
<evidence type="ECO:0000256" key="8">
    <source>
        <dbReference type="ARBA" id="ARBA00023034"/>
    </source>
</evidence>